<feature type="compositionally biased region" description="Basic and acidic residues" evidence="1">
    <location>
        <begin position="162"/>
        <end position="171"/>
    </location>
</feature>
<dbReference type="AlphaFoldDB" id="A0A7N2LPB9"/>
<name>A0A7N2LPB9_QUELO</name>
<dbReference type="FunCoup" id="A0A7N2LPB9">
    <property type="interactions" value="401"/>
</dbReference>
<evidence type="ECO:0000256" key="1">
    <source>
        <dbReference type="SAM" id="MobiDB-lite"/>
    </source>
</evidence>
<proteinExistence type="predicted"/>
<dbReference type="InParanoid" id="A0A7N2LPB9"/>
<feature type="region of interest" description="Disordered" evidence="1">
    <location>
        <begin position="58"/>
        <end position="113"/>
    </location>
</feature>
<dbReference type="EMBL" id="LRBV02000005">
    <property type="status" value="NOT_ANNOTATED_CDS"/>
    <property type="molecule type" value="Genomic_DNA"/>
</dbReference>
<protein>
    <submittedName>
        <fullName evidence="2">Uncharacterized protein</fullName>
    </submittedName>
</protein>
<feature type="compositionally biased region" description="Acidic residues" evidence="1">
    <location>
        <begin position="58"/>
        <end position="67"/>
    </location>
</feature>
<keyword evidence="3" id="KW-1185">Reference proteome</keyword>
<reference evidence="2" key="2">
    <citation type="submission" date="2021-01" db="UniProtKB">
        <authorList>
            <consortium name="EnsemblPlants"/>
        </authorList>
    </citation>
    <scope>IDENTIFICATION</scope>
</reference>
<evidence type="ECO:0000313" key="3">
    <source>
        <dbReference type="Proteomes" id="UP000594261"/>
    </source>
</evidence>
<accession>A0A7N2LPB9</accession>
<dbReference type="PANTHER" id="PTHR36713">
    <property type="entry name" value="OS09G0344700 PROTEIN"/>
    <property type="match status" value="1"/>
</dbReference>
<sequence length="177" mass="18166">METTKDQEGGLLNQIVPPRLEDAGLEDCALPPDSIKEAFLRAATAVKSRASSIFATDLDDDDDEGYCVEDPRTTAGANDTLVGLSPEHEDEANSGPCAKEKGNGVPEVGPDDVVVGGEAEERGSDVVVVGGGVGVRDGGGKACVEGLQGLKIGENVKNGGNGDKEGEKKPTLTEGFV</sequence>
<dbReference type="RefSeq" id="XP_030968513.1">
    <property type="nucleotide sequence ID" value="XM_031112653.1"/>
</dbReference>
<dbReference type="EnsemblPlants" id="QL05p022164:mrna">
    <property type="protein sequence ID" value="QL05p022164:mrna:CDS:5"/>
    <property type="gene ID" value="QL05p022164"/>
</dbReference>
<dbReference type="GeneID" id="115989011"/>
<dbReference type="KEGG" id="qlo:115989011"/>
<feature type="region of interest" description="Disordered" evidence="1">
    <location>
        <begin position="154"/>
        <end position="177"/>
    </location>
</feature>
<evidence type="ECO:0000313" key="2">
    <source>
        <dbReference type="EnsemblPlants" id="QL05p022164:mrna:CDS:5"/>
    </source>
</evidence>
<feature type="compositionally biased region" description="Low complexity" evidence="1">
    <location>
        <begin position="104"/>
        <end position="113"/>
    </location>
</feature>
<dbReference type="OMA" id="CTISCNL"/>
<organism evidence="2 3">
    <name type="scientific">Quercus lobata</name>
    <name type="common">Valley oak</name>
    <dbReference type="NCBI Taxonomy" id="97700"/>
    <lineage>
        <taxon>Eukaryota</taxon>
        <taxon>Viridiplantae</taxon>
        <taxon>Streptophyta</taxon>
        <taxon>Embryophyta</taxon>
        <taxon>Tracheophyta</taxon>
        <taxon>Spermatophyta</taxon>
        <taxon>Magnoliopsida</taxon>
        <taxon>eudicotyledons</taxon>
        <taxon>Gunneridae</taxon>
        <taxon>Pentapetalae</taxon>
        <taxon>rosids</taxon>
        <taxon>fabids</taxon>
        <taxon>Fagales</taxon>
        <taxon>Fagaceae</taxon>
        <taxon>Quercus</taxon>
    </lineage>
</organism>
<dbReference type="PANTHER" id="PTHR36713:SF1">
    <property type="entry name" value="OS09G0344700 PROTEIN"/>
    <property type="match status" value="1"/>
</dbReference>
<reference evidence="2 3" key="1">
    <citation type="journal article" date="2016" name="G3 (Bethesda)">
        <title>First Draft Assembly and Annotation of the Genome of a California Endemic Oak Quercus lobata Nee (Fagaceae).</title>
        <authorList>
            <person name="Sork V.L."/>
            <person name="Fitz-Gibbon S.T."/>
            <person name="Puiu D."/>
            <person name="Crepeau M."/>
            <person name="Gugger P.F."/>
            <person name="Sherman R."/>
            <person name="Stevens K."/>
            <person name="Langley C.H."/>
            <person name="Pellegrini M."/>
            <person name="Salzberg S.L."/>
        </authorList>
    </citation>
    <scope>NUCLEOTIDE SEQUENCE [LARGE SCALE GENOMIC DNA]</scope>
    <source>
        <strain evidence="2 3">cv. SW786</strain>
    </source>
</reference>
<dbReference type="Gramene" id="QL05p022164:mrna">
    <property type="protein sequence ID" value="QL05p022164:mrna:CDS:5"/>
    <property type="gene ID" value="QL05p022164"/>
</dbReference>
<dbReference type="OrthoDB" id="773986at2759"/>
<dbReference type="Proteomes" id="UP000594261">
    <property type="component" value="Chromosome 5"/>
</dbReference>
<gene>
    <name evidence="2" type="primary">LOC115989011</name>
</gene>